<gene>
    <name evidence="1" type="ordered locus">RUM_13480</name>
</gene>
<dbReference type="AlphaFoldDB" id="D4LCX5"/>
<reference evidence="1" key="2">
    <citation type="submission" date="2010-03" db="EMBL/GenBank/DDBJ databases">
        <authorList>
            <person name="Pajon A."/>
        </authorList>
    </citation>
    <scope>NUCLEOTIDE SEQUENCE</scope>
    <source>
        <strain evidence="1">Type strain: 18P13</strain>
    </source>
</reference>
<evidence type="ECO:0000313" key="2">
    <source>
        <dbReference type="Proteomes" id="UP000007054"/>
    </source>
</evidence>
<proteinExistence type="predicted"/>
<accession>D4LCX5</accession>
<protein>
    <submittedName>
        <fullName evidence="1">Uncharacterized protein</fullName>
    </submittedName>
</protein>
<dbReference type="EMBL" id="FP929052">
    <property type="protein sequence ID" value="CBL17470.1"/>
    <property type="molecule type" value="Genomic_DNA"/>
</dbReference>
<dbReference type="Proteomes" id="UP000007054">
    <property type="component" value="Chromosome"/>
</dbReference>
<reference evidence="1" key="1">
    <citation type="submission" date="2010-03" db="EMBL/GenBank/DDBJ databases">
        <title>The genome sequence of Ruminococcus sp. 18P13.</title>
        <authorList>
            <consortium name="metaHIT consortium -- http://www.metahit.eu/"/>
            <person name="Pajon A."/>
            <person name="Turner K."/>
            <person name="Parkhill J."/>
            <person name="Bernalier A."/>
        </authorList>
    </citation>
    <scope>NUCLEOTIDE SEQUENCE [LARGE SCALE GENOMIC DNA]</scope>
    <source>
        <strain evidence="1">Type strain: 18P13</strain>
    </source>
</reference>
<sequence length="95" mass="11394">MYEEIFKNSYEEIVITGKLIVKLSKLLDEKKENTLEIKKETAETLEFLRSRVIYYRSAYQHEVLERKEMEDYCRNFQSCECGSYCDKKETCNPAE</sequence>
<dbReference type="BioCyc" id="RCHA213810:RUM_RS06545-MONOMER"/>
<dbReference type="KEGG" id="rch:RUM_13480"/>
<dbReference type="HOGENOM" id="CLU_2371067_0_0_9"/>
<dbReference type="GeneID" id="83156082"/>
<keyword evidence="2" id="KW-1185">Reference proteome</keyword>
<dbReference type="RefSeq" id="WP_015558377.1">
    <property type="nucleotide sequence ID" value="NC_021039.1"/>
</dbReference>
<organism evidence="1 2">
    <name type="scientific">Ruminococcus champanellensis (strain DSM 18848 / JCM 17042 / KCTC 15320 / 18P13)</name>
    <dbReference type="NCBI Taxonomy" id="213810"/>
    <lineage>
        <taxon>Bacteria</taxon>
        <taxon>Bacillati</taxon>
        <taxon>Bacillota</taxon>
        <taxon>Clostridia</taxon>
        <taxon>Eubacteriales</taxon>
        <taxon>Oscillospiraceae</taxon>
        <taxon>Ruminococcus</taxon>
    </lineage>
</organism>
<name>D4LCX5_RUMC1</name>
<evidence type="ECO:0000313" key="1">
    <source>
        <dbReference type="EMBL" id="CBL17470.1"/>
    </source>
</evidence>